<reference evidence="3" key="1">
    <citation type="submission" date="2022-01" db="EMBL/GenBank/DDBJ databases">
        <authorList>
            <person name="King R."/>
        </authorList>
    </citation>
    <scope>NUCLEOTIDE SEQUENCE</scope>
</reference>
<protein>
    <submittedName>
        <fullName evidence="3">Uncharacterized protein</fullName>
    </submittedName>
</protein>
<keyword evidence="2" id="KW-0732">Signal</keyword>
<evidence type="ECO:0000313" key="4">
    <source>
        <dbReference type="Proteomes" id="UP001152799"/>
    </source>
</evidence>
<keyword evidence="1" id="KW-0193">Cuticle</keyword>
<dbReference type="PROSITE" id="PS00233">
    <property type="entry name" value="CHIT_BIND_RR_1"/>
    <property type="match status" value="1"/>
</dbReference>
<dbReference type="OrthoDB" id="6923072at2759"/>
<dbReference type="PRINTS" id="PR00947">
    <property type="entry name" value="CUTICLE"/>
</dbReference>
<feature type="signal peptide" evidence="2">
    <location>
        <begin position="1"/>
        <end position="18"/>
    </location>
</feature>
<dbReference type="PANTHER" id="PTHR10380:SF238">
    <property type="entry name" value="CUTICULAR PROTEIN 65EA-RELATED"/>
    <property type="match status" value="1"/>
</dbReference>
<feature type="chain" id="PRO_5040367566" evidence="2">
    <location>
        <begin position="19"/>
        <end position="158"/>
    </location>
</feature>
<dbReference type="Proteomes" id="UP001152799">
    <property type="component" value="Chromosome 6"/>
</dbReference>
<dbReference type="AlphaFoldDB" id="A0A9N9MZR1"/>
<dbReference type="GO" id="GO:0008010">
    <property type="term" value="F:structural constituent of chitin-based larval cuticle"/>
    <property type="evidence" value="ECO:0007669"/>
    <property type="project" value="TreeGrafter"/>
</dbReference>
<dbReference type="InterPro" id="IPR031311">
    <property type="entry name" value="CHIT_BIND_RR_consensus"/>
</dbReference>
<evidence type="ECO:0000256" key="1">
    <source>
        <dbReference type="ARBA" id="ARBA00022460"/>
    </source>
</evidence>
<dbReference type="InterPro" id="IPR050468">
    <property type="entry name" value="Cuticle_Struct_Prot"/>
</dbReference>
<dbReference type="Pfam" id="PF00379">
    <property type="entry name" value="Chitin_bind_4"/>
    <property type="match status" value="1"/>
</dbReference>
<evidence type="ECO:0000313" key="3">
    <source>
        <dbReference type="EMBL" id="CAG9770929.1"/>
    </source>
</evidence>
<organism evidence="3 4">
    <name type="scientific">Ceutorhynchus assimilis</name>
    <name type="common">cabbage seed weevil</name>
    <dbReference type="NCBI Taxonomy" id="467358"/>
    <lineage>
        <taxon>Eukaryota</taxon>
        <taxon>Metazoa</taxon>
        <taxon>Ecdysozoa</taxon>
        <taxon>Arthropoda</taxon>
        <taxon>Hexapoda</taxon>
        <taxon>Insecta</taxon>
        <taxon>Pterygota</taxon>
        <taxon>Neoptera</taxon>
        <taxon>Endopterygota</taxon>
        <taxon>Coleoptera</taxon>
        <taxon>Polyphaga</taxon>
        <taxon>Cucujiformia</taxon>
        <taxon>Curculionidae</taxon>
        <taxon>Ceutorhynchinae</taxon>
        <taxon>Ceutorhynchus</taxon>
    </lineage>
</organism>
<dbReference type="PANTHER" id="PTHR10380">
    <property type="entry name" value="CUTICLE PROTEIN"/>
    <property type="match status" value="1"/>
</dbReference>
<dbReference type="InterPro" id="IPR000618">
    <property type="entry name" value="Insect_cuticle"/>
</dbReference>
<keyword evidence="4" id="KW-1185">Reference proteome</keyword>
<evidence type="ECO:0000256" key="2">
    <source>
        <dbReference type="SAM" id="SignalP"/>
    </source>
</evidence>
<name>A0A9N9MZR1_9CUCU</name>
<proteinExistence type="predicted"/>
<dbReference type="GO" id="GO:0062129">
    <property type="term" value="C:chitin-based extracellular matrix"/>
    <property type="evidence" value="ECO:0007669"/>
    <property type="project" value="TreeGrafter"/>
</dbReference>
<sequence length="158" mass="17521">MQLKFILLISVCLALSRAQQRQKRGFANSDYYQQQNPASQIPILRMEVNNDGEGAYQFAYETGNKIAQQEAGDGSKTHGSYAYVAPDGQQISMSYVADDTGFHPQGAHMPVAPPMPDVIKRAVEQNLADEARGIFDDGQYRENQDNLPAPVLPAKYRV</sequence>
<gene>
    <name evidence="3" type="ORF">CEUTPL_LOCUS11371</name>
</gene>
<accession>A0A9N9MZR1</accession>
<dbReference type="EMBL" id="OU892282">
    <property type="protein sequence ID" value="CAG9770929.1"/>
    <property type="molecule type" value="Genomic_DNA"/>
</dbReference>